<dbReference type="EMBL" id="AP018664">
    <property type="protein sequence ID" value="BBD99704.1"/>
    <property type="molecule type" value="Genomic_DNA"/>
</dbReference>
<reference evidence="2 3" key="1">
    <citation type="submission" date="2018-05" db="EMBL/GenBank/DDBJ databases">
        <title>Complete Genome Sequence of the Nonylphenol-Degrading Bacterium Sphingobium amiense DSM 16289T.</title>
        <authorList>
            <person name="Ootsuka M."/>
            <person name="Nishizawa T."/>
            <person name="Ohta H."/>
        </authorList>
    </citation>
    <scope>NUCLEOTIDE SEQUENCE [LARGE SCALE GENOMIC DNA]</scope>
    <source>
        <strain evidence="2 3">DSM 16289</strain>
    </source>
</reference>
<keyword evidence="1" id="KW-0732">Signal</keyword>
<dbReference type="InterPro" id="IPR018759">
    <property type="entry name" value="BBP2_2"/>
</dbReference>
<keyword evidence="3" id="KW-1185">Reference proteome</keyword>
<dbReference type="Proteomes" id="UP000279959">
    <property type="component" value="Chromosome"/>
</dbReference>
<accession>A0A494W564</accession>
<evidence type="ECO:0000313" key="2">
    <source>
        <dbReference type="EMBL" id="BBD99704.1"/>
    </source>
</evidence>
<feature type="chain" id="PRO_5019742147" description="Outer membrane beta-barrel protein" evidence="1">
    <location>
        <begin position="25"/>
        <end position="432"/>
    </location>
</feature>
<dbReference type="RefSeq" id="WP_066701072.1">
    <property type="nucleotide sequence ID" value="NZ_AP018664.1"/>
</dbReference>
<proteinExistence type="predicted"/>
<dbReference type="Pfam" id="PF10082">
    <property type="entry name" value="BBP2_2"/>
    <property type="match status" value="1"/>
</dbReference>
<feature type="signal peptide" evidence="1">
    <location>
        <begin position="1"/>
        <end position="24"/>
    </location>
</feature>
<evidence type="ECO:0000313" key="3">
    <source>
        <dbReference type="Proteomes" id="UP000279959"/>
    </source>
</evidence>
<dbReference type="KEGG" id="sami:SAMIE_1032050"/>
<dbReference type="AlphaFoldDB" id="A0A494W564"/>
<sequence>MTKGVFAASLLALSTAMIPTLATAQSETLLLQPSIPPDFDRDRNVSVVERPRPDYDPLGWRAGSFIILPQVQLGLGYSDNIYLGRGDKVDAPYLFATPSVRATSDWDRHLVQLRGSGTIRRFIGESARNEDVFSLGGTGRYDLSTDMAVTLEGQFARQFESPLSGEIETDNSALSHYDTATVALRGEYRAGQVRAVLAVDHSVFDFAKIKFPDGTERNQRFRDRDINRVTGQLQYAFTPSTGLYGQLSYGRTNYDTAFIGGVENRDSNGVRALAGLNVDIAGFLRGIVGVGYLWRNYDSPLYRDAKGFSAEAKLEYFFSPLTTFTLTGRRVIEDSSLGTVDAYFDNRIGLRVDHELLQNLILYGQAEAAFQDYIGTKRKNDIYRFTGGGRYLASRTFGIEAGLSYGKRKTNTVEFGRNYGEFRMQVALIIQR</sequence>
<organism evidence="2 3">
    <name type="scientific">Sphingobium amiense</name>
    <dbReference type="NCBI Taxonomy" id="135719"/>
    <lineage>
        <taxon>Bacteria</taxon>
        <taxon>Pseudomonadati</taxon>
        <taxon>Pseudomonadota</taxon>
        <taxon>Alphaproteobacteria</taxon>
        <taxon>Sphingomonadales</taxon>
        <taxon>Sphingomonadaceae</taxon>
        <taxon>Sphingobium</taxon>
    </lineage>
</organism>
<protein>
    <recommendedName>
        <fullName evidence="4">Outer membrane beta-barrel protein</fullName>
    </recommendedName>
</protein>
<gene>
    <name evidence="2" type="ORF">SAMIE_1032050</name>
</gene>
<name>A0A494W564_9SPHN</name>
<evidence type="ECO:0000256" key="1">
    <source>
        <dbReference type="SAM" id="SignalP"/>
    </source>
</evidence>
<evidence type="ECO:0008006" key="4">
    <source>
        <dbReference type="Google" id="ProtNLM"/>
    </source>
</evidence>